<comment type="subcellular location">
    <subcellularLocation>
        <location evidence="1 6">Cell membrane</location>
        <topology evidence="1 6">Multi-pass membrane protein</topology>
    </subcellularLocation>
</comment>
<evidence type="ECO:0000256" key="7">
    <source>
        <dbReference type="SAM" id="MobiDB-lite"/>
    </source>
</evidence>
<comment type="similarity">
    <text evidence="6">Belongs to the binding-protein-dependent transport system permease family.</text>
</comment>
<dbReference type="InterPro" id="IPR000515">
    <property type="entry name" value="MetI-like"/>
</dbReference>
<dbReference type="EMBL" id="JAXLPB010000004">
    <property type="protein sequence ID" value="MDY8110206.1"/>
    <property type="molecule type" value="Genomic_DNA"/>
</dbReference>
<dbReference type="Proteomes" id="UP001294412">
    <property type="component" value="Unassembled WGS sequence"/>
</dbReference>
<feature type="transmembrane region" description="Helical" evidence="6">
    <location>
        <begin position="91"/>
        <end position="115"/>
    </location>
</feature>
<dbReference type="SUPFAM" id="SSF161098">
    <property type="entry name" value="MetI-like"/>
    <property type="match status" value="1"/>
</dbReference>
<dbReference type="Gene3D" id="1.10.3720.10">
    <property type="entry name" value="MetI-like"/>
    <property type="match status" value="1"/>
</dbReference>
<proteinExistence type="inferred from homology"/>
<name>A0ABU5I488_9HYPH</name>
<keyword evidence="3 6" id="KW-0812">Transmembrane</keyword>
<dbReference type="Pfam" id="PF00528">
    <property type="entry name" value="BPD_transp_1"/>
    <property type="match status" value="1"/>
</dbReference>
<feature type="transmembrane region" description="Helical" evidence="6">
    <location>
        <begin position="27"/>
        <end position="49"/>
    </location>
</feature>
<keyword evidence="4 6" id="KW-1133">Transmembrane helix</keyword>
<dbReference type="PANTHER" id="PTHR30177">
    <property type="entry name" value="GLYCINE BETAINE/L-PROLINE TRANSPORT SYSTEM PERMEASE PROTEIN PROW"/>
    <property type="match status" value="1"/>
</dbReference>
<dbReference type="PANTHER" id="PTHR30177:SF33">
    <property type="entry name" value="POSSIBLE OSMOPROTECTANT (GLYCINE BETAINE_CARNITINE_CHOLINE_L-PROLINE) TRANSPORT INTEGRAL MEMBRANE PROTEIN ABC TRANSPORTER PROZ"/>
    <property type="match status" value="1"/>
</dbReference>
<feature type="region of interest" description="Disordered" evidence="7">
    <location>
        <begin position="228"/>
        <end position="250"/>
    </location>
</feature>
<accession>A0ABU5I488</accession>
<dbReference type="RefSeq" id="WP_322187726.1">
    <property type="nucleotide sequence ID" value="NZ_JAXLPB010000004.1"/>
</dbReference>
<keyword evidence="10" id="KW-1185">Reference proteome</keyword>
<dbReference type="InterPro" id="IPR035906">
    <property type="entry name" value="MetI-like_sf"/>
</dbReference>
<dbReference type="PROSITE" id="PS50928">
    <property type="entry name" value="ABC_TM1"/>
    <property type="match status" value="1"/>
</dbReference>
<evidence type="ECO:0000256" key="6">
    <source>
        <dbReference type="RuleBase" id="RU363032"/>
    </source>
</evidence>
<sequence>MILFSWLLDPANWTGPYGALTLIWQHILYTLAAMAAAAVIAVPIGLYVGHTRRGELLIAGAANILRALPSLGLIVLLVILLGPVFTSDLAFLVPSLIVLVLLAVPPIMTGTYSGIANANRAAVDAARGMGFTPLQVLFRVELPCALPLIFSGMRGATLQVISTATIAAYVSLGGLGRLIIDGRAQNDYSQMAAGAILVGLLALCVDLAIELMAYLTVSRGLTRRETSRFPNIRRRSDPSSSPTVQRDVSP</sequence>
<protein>
    <submittedName>
        <fullName evidence="9">ABC transporter permease</fullName>
    </submittedName>
</protein>
<comment type="caution">
    <text evidence="9">The sequence shown here is derived from an EMBL/GenBank/DDBJ whole genome shotgun (WGS) entry which is preliminary data.</text>
</comment>
<evidence type="ECO:0000256" key="4">
    <source>
        <dbReference type="ARBA" id="ARBA00022989"/>
    </source>
</evidence>
<keyword evidence="5 6" id="KW-0472">Membrane</keyword>
<evidence type="ECO:0000256" key="5">
    <source>
        <dbReference type="ARBA" id="ARBA00023136"/>
    </source>
</evidence>
<organism evidence="9 10">
    <name type="scientific">Fulvimarina uroteuthidis</name>
    <dbReference type="NCBI Taxonomy" id="3098149"/>
    <lineage>
        <taxon>Bacteria</taxon>
        <taxon>Pseudomonadati</taxon>
        <taxon>Pseudomonadota</taxon>
        <taxon>Alphaproteobacteria</taxon>
        <taxon>Hyphomicrobiales</taxon>
        <taxon>Aurantimonadaceae</taxon>
        <taxon>Fulvimarina</taxon>
    </lineage>
</organism>
<evidence type="ECO:0000313" key="9">
    <source>
        <dbReference type="EMBL" id="MDY8110206.1"/>
    </source>
</evidence>
<evidence type="ECO:0000259" key="8">
    <source>
        <dbReference type="PROSITE" id="PS50928"/>
    </source>
</evidence>
<feature type="transmembrane region" description="Helical" evidence="6">
    <location>
        <begin position="159"/>
        <end position="180"/>
    </location>
</feature>
<evidence type="ECO:0000256" key="2">
    <source>
        <dbReference type="ARBA" id="ARBA00022448"/>
    </source>
</evidence>
<feature type="compositionally biased region" description="Polar residues" evidence="7">
    <location>
        <begin position="238"/>
        <end position="250"/>
    </location>
</feature>
<feature type="transmembrane region" description="Helical" evidence="6">
    <location>
        <begin position="56"/>
        <end position="85"/>
    </location>
</feature>
<reference evidence="9 10" key="1">
    <citation type="submission" date="2023-12" db="EMBL/GenBank/DDBJ databases">
        <title>Description of Novel Strain Fulvimarina sp. 2208YS6-2-32 isolated from Uroteuthis (Photololigo) edulis.</title>
        <authorList>
            <person name="Park J.-S."/>
        </authorList>
    </citation>
    <scope>NUCLEOTIDE SEQUENCE [LARGE SCALE GENOMIC DNA]</scope>
    <source>
        <strain evidence="9 10">2208YS6-2-32</strain>
    </source>
</reference>
<feature type="domain" description="ABC transmembrane type-1" evidence="8">
    <location>
        <begin position="23"/>
        <end position="209"/>
    </location>
</feature>
<feature type="transmembrane region" description="Helical" evidence="6">
    <location>
        <begin position="192"/>
        <end position="215"/>
    </location>
</feature>
<evidence type="ECO:0000313" key="10">
    <source>
        <dbReference type="Proteomes" id="UP001294412"/>
    </source>
</evidence>
<dbReference type="InterPro" id="IPR051204">
    <property type="entry name" value="ABC_transp_perm/SBD"/>
</dbReference>
<evidence type="ECO:0000256" key="3">
    <source>
        <dbReference type="ARBA" id="ARBA00022692"/>
    </source>
</evidence>
<keyword evidence="2 6" id="KW-0813">Transport</keyword>
<gene>
    <name evidence="9" type="ORF">U0C82_13770</name>
</gene>
<evidence type="ECO:0000256" key="1">
    <source>
        <dbReference type="ARBA" id="ARBA00004651"/>
    </source>
</evidence>
<dbReference type="CDD" id="cd06261">
    <property type="entry name" value="TM_PBP2"/>
    <property type="match status" value="1"/>
</dbReference>